<dbReference type="Pfam" id="PF19746">
    <property type="entry name" value="DUF6233"/>
    <property type="match status" value="1"/>
</dbReference>
<dbReference type="EMBL" id="CP108164">
    <property type="protein sequence ID" value="WTQ85621.1"/>
    <property type="molecule type" value="Genomic_DNA"/>
</dbReference>
<reference evidence="1 3" key="1">
    <citation type="submission" date="2022-10" db="EMBL/GenBank/DDBJ databases">
        <title>The complete genomes of actinobacterial strains from the NBC collection.</title>
        <authorList>
            <person name="Joergensen T.S."/>
            <person name="Alvarez Arevalo M."/>
            <person name="Sterndorff E.B."/>
            <person name="Faurdal D."/>
            <person name="Vuksanovic O."/>
            <person name="Mourched A.-S."/>
            <person name="Charusanti P."/>
            <person name="Shaw S."/>
            <person name="Blin K."/>
            <person name="Weber T."/>
        </authorList>
    </citation>
    <scope>NUCLEOTIDE SEQUENCE [LARGE SCALE GENOMIC DNA]</scope>
    <source>
        <strain evidence="1 3">NBC_00156</strain>
    </source>
</reference>
<sequence length="34" mass="3652">MAGAAPTRQHARDALRHVPACVHCRPDTALGMLQ</sequence>
<name>A0ABZ1KI48_STRAH</name>
<organism evidence="1 3">
    <name type="scientific">Streptomyces achromogenes</name>
    <dbReference type="NCBI Taxonomy" id="67255"/>
    <lineage>
        <taxon>Bacteria</taxon>
        <taxon>Bacillati</taxon>
        <taxon>Actinomycetota</taxon>
        <taxon>Actinomycetes</taxon>
        <taxon>Kitasatosporales</taxon>
        <taxon>Streptomycetaceae</taxon>
        <taxon>Streptomyces</taxon>
    </lineage>
</organism>
<dbReference type="RefSeq" id="WP_405444519.1">
    <property type="nucleotide sequence ID" value="NZ_CP108164.1"/>
</dbReference>
<evidence type="ECO:0000313" key="1">
    <source>
        <dbReference type="EMBL" id="WTQ78877.1"/>
    </source>
</evidence>
<dbReference type="Proteomes" id="UP001622557">
    <property type="component" value="Chromosome"/>
</dbReference>
<evidence type="ECO:0000313" key="3">
    <source>
        <dbReference type="Proteomes" id="UP001622557"/>
    </source>
</evidence>
<dbReference type="InterPro" id="IPR046200">
    <property type="entry name" value="DUF6233"/>
</dbReference>
<dbReference type="GeneID" id="97278863"/>
<gene>
    <name evidence="1" type="ORF">OG350_00530</name>
    <name evidence="2" type="ORF">OG350_37470</name>
</gene>
<protein>
    <submittedName>
        <fullName evidence="1">DUF6233 domain-containing protein</fullName>
    </submittedName>
</protein>
<dbReference type="EMBL" id="CP108164">
    <property type="protein sequence ID" value="WTQ78877.1"/>
    <property type="molecule type" value="Genomic_DNA"/>
</dbReference>
<proteinExistence type="predicted"/>
<evidence type="ECO:0000313" key="2">
    <source>
        <dbReference type="EMBL" id="WTQ85621.1"/>
    </source>
</evidence>
<accession>A0ABZ1KI48</accession>
<keyword evidence="3" id="KW-1185">Reference proteome</keyword>